<keyword evidence="4" id="KW-1185">Reference proteome</keyword>
<dbReference type="AlphaFoldDB" id="A0A9E7SWA6"/>
<evidence type="ECO:0000313" key="4">
    <source>
        <dbReference type="Proteomes" id="UP001056855"/>
    </source>
</evidence>
<dbReference type="Proteomes" id="UP001056855">
    <property type="component" value="Chromosome"/>
</dbReference>
<feature type="compositionally biased region" description="Acidic residues" evidence="1">
    <location>
        <begin position="402"/>
        <end position="411"/>
    </location>
</feature>
<dbReference type="KEGG" id="sawl:NGM29_14685"/>
<organism evidence="3 4">
    <name type="scientific">Natronosalvus rutilus</name>
    <dbReference type="NCBI Taxonomy" id="2953753"/>
    <lineage>
        <taxon>Archaea</taxon>
        <taxon>Methanobacteriati</taxon>
        <taxon>Methanobacteriota</taxon>
        <taxon>Stenosarchaea group</taxon>
        <taxon>Halobacteria</taxon>
        <taxon>Halobacteriales</taxon>
        <taxon>Natrialbaceae</taxon>
        <taxon>Natronosalvus</taxon>
    </lineage>
</organism>
<feature type="compositionally biased region" description="Low complexity" evidence="1">
    <location>
        <begin position="195"/>
        <end position="211"/>
    </location>
</feature>
<feature type="compositionally biased region" description="Polar residues" evidence="1">
    <location>
        <begin position="489"/>
        <end position="507"/>
    </location>
</feature>
<feature type="region of interest" description="Disordered" evidence="1">
    <location>
        <begin position="175"/>
        <end position="558"/>
    </location>
</feature>
<feature type="compositionally biased region" description="Acidic residues" evidence="1">
    <location>
        <begin position="278"/>
        <end position="293"/>
    </location>
</feature>
<gene>
    <name evidence="3" type="ORF">NGM29_14685</name>
</gene>
<feature type="compositionally biased region" description="Low complexity" evidence="1">
    <location>
        <begin position="460"/>
        <end position="484"/>
    </location>
</feature>
<dbReference type="Pfam" id="PF24371">
    <property type="entry name" value="DUF7527"/>
    <property type="match status" value="1"/>
</dbReference>
<accession>A0A9E7SWA6</accession>
<feature type="domain" description="DUF7527" evidence="2">
    <location>
        <begin position="600"/>
        <end position="840"/>
    </location>
</feature>
<feature type="compositionally biased region" description="Basic and acidic residues" evidence="1">
    <location>
        <begin position="522"/>
        <end position="558"/>
    </location>
</feature>
<evidence type="ECO:0000259" key="2">
    <source>
        <dbReference type="Pfam" id="PF24371"/>
    </source>
</evidence>
<feature type="compositionally biased region" description="Polar residues" evidence="1">
    <location>
        <begin position="221"/>
        <end position="242"/>
    </location>
</feature>
<feature type="compositionally biased region" description="Basic and acidic residues" evidence="1">
    <location>
        <begin position="383"/>
        <end position="401"/>
    </location>
</feature>
<dbReference type="EMBL" id="CP100355">
    <property type="protein sequence ID" value="UTF53008.1"/>
    <property type="molecule type" value="Genomic_DNA"/>
</dbReference>
<name>A0A9E7SWA6_9EURY</name>
<proteinExistence type="predicted"/>
<evidence type="ECO:0000256" key="1">
    <source>
        <dbReference type="SAM" id="MobiDB-lite"/>
    </source>
</evidence>
<dbReference type="RefSeq" id="WP_254157132.1">
    <property type="nucleotide sequence ID" value="NZ_CP100355.1"/>
</dbReference>
<feature type="compositionally biased region" description="Acidic residues" evidence="1">
    <location>
        <begin position="351"/>
        <end position="377"/>
    </location>
</feature>
<evidence type="ECO:0000313" key="3">
    <source>
        <dbReference type="EMBL" id="UTF53008.1"/>
    </source>
</evidence>
<feature type="compositionally biased region" description="Low complexity" evidence="1">
    <location>
        <begin position="322"/>
        <end position="335"/>
    </location>
</feature>
<sequence>MDPRTQERVERWDSRPFSGGYDGLSSLADEEFSGAVTSGGAWAFMLNGRIVGVVDGALEQFDGANGTTYVAPHPSLPLLCTMDEQGGETRAKYYTNDTPLSEVDQTLQEGSFTGYVELSEQVLSGDYYLVYYGGRRMAAAYIGNAQRLLTGDDAFERADDEVGIYEVVDVDIDIHDVPGSAPAPEPTSGDSTAPAGESGAANGTAGASSPSTDSERDVETQSEPASEGTNDTPGGITASATTEPDPEPVESSGITEPATEADARATPGSTAESADSVEHDELEGTESADDESAADAQPMPPAEGERQSNTSGEDDRGDDVDAAGASTDAGSDAATPVEDAEPMPPASSESLDPEDVEAAAEELGADGVPWEETDEDGGGGSAEAREVQDADERKPDDRAPETDNEPSESDPLEERFKQEEQWRETRNIPSIDPEKTSRPDRTDDGSKSGSNAEGRRRTTGGRSRQPGPSTASSTQGSNSSTGRSKQQRDGTANTSGQGRAQSSTSAARNVPREALEEDMLEREDKIDRLTQRVDELEREKGTLEERQQELATERDRYRERAEELSATVDRLQQRIETLETELERVRAADAAGVPVDGTSLSPQEALSRTNLFVRYASKSQPTLATAHDENVSREDVAENLRLEHHTQFDASEVVVDGQSYEAFLGSRIEYQFVEWLVATLPFEIRDTGHADGLGDLYDALPRIDRAELDASISLDGDDTEGVPDEVAFDVVAFDKMGNPLLAANLDGSRDPATQTDLETLEESVSAVKANHGELAAAFFVTSSFFEPGALEVTEQATGGGGFLTRDSRLSYVSLSRKQGGYHLCLVESRSGGFHMNVPEL</sequence>
<dbReference type="GeneID" id="73291317"/>
<feature type="compositionally biased region" description="Basic and acidic residues" evidence="1">
    <location>
        <begin position="412"/>
        <end position="446"/>
    </location>
</feature>
<dbReference type="InterPro" id="IPR055949">
    <property type="entry name" value="DUF7527"/>
</dbReference>
<dbReference type="Gene3D" id="1.10.287.510">
    <property type="entry name" value="Helix hairpin bin"/>
    <property type="match status" value="1"/>
</dbReference>
<reference evidence="3" key="1">
    <citation type="submission" date="2022-06" db="EMBL/GenBank/DDBJ databases">
        <title>Diverse halophilic archaea isolated from saline environments.</title>
        <authorList>
            <person name="Cui H.-L."/>
        </authorList>
    </citation>
    <scope>NUCLEOTIDE SEQUENCE</scope>
    <source>
        <strain evidence="3">WLHS1</strain>
    </source>
</reference>
<protein>
    <submittedName>
        <fullName evidence="3">Transcriptional regulator</fullName>
    </submittedName>
</protein>